<reference evidence="2" key="1">
    <citation type="submission" date="2023-02" db="EMBL/GenBank/DDBJ databases">
        <title>Comparative genomics and fermentation flavor characterization of five lactic acid bacteria reveal flavor biosynthesis metabolic pathways in fermented muskmelon puree.</title>
        <authorList>
            <person name="Yuan L."/>
            <person name="Li M."/>
            <person name="Xu X."/>
            <person name="Lao F."/>
            <person name="Wu J."/>
        </authorList>
    </citation>
    <scope>NUCLEOTIDE SEQUENCE</scope>
    <source>
        <strain evidence="2">Pa-2</strain>
    </source>
</reference>
<name>A0AAX3NBJ8_9LACT</name>
<sequence>MLYWSLVFIVYSFIGWLWETIYCSIKMKKFEYRGFLLGPYCPVYGFGILSVLLLVPDNSGSLINIYFNIIVIVTIIEYITSFLLEKLFHMELWDYSNIPLNIEGRVDVFVSLFWE</sequence>
<evidence type="ECO:0000313" key="2">
    <source>
        <dbReference type="EMBL" id="WEA13740.1"/>
    </source>
</evidence>
<dbReference type="Pfam" id="PF06541">
    <property type="entry name" value="ABC_trans_CmpB"/>
    <property type="match status" value="1"/>
</dbReference>
<keyword evidence="1" id="KW-0472">Membrane</keyword>
<protein>
    <recommendedName>
        <fullName evidence="4">ABC transporter permease</fullName>
    </recommendedName>
</protein>
<keyword evidence="1" id="KW-0812">Transmembrane</keyword>
<gene>
    <name evidence="2" type="ORF">PWF74_09695</name>
</gene>
<organism evidence="2 3">
    <name type="scientific">Lactococcus garvieae</name>
    <dbReference type="NCBI Taxonomy" id="1363"/>
    <lineage>
        <taxon>Bacteria</taxon>
        <taxon>Bacillati</taxon>
        <taxon>Bacillota</taxon>
        <taxon>Bacilli</taxon>
        <taxon>Lactobacillales</taxon>
        <taxon>Streptococcaceae</taxon>
        <taxon>Lactococcus</taxon>
    </lineage>
</organism>
<dbReference type="RefSeq" id="WP_243415936.1">
    <property type="nucleotide sequence ID" value="NZ_CP118627.1"/>
</dbReference>
<dbReference type="AlphaFoldDB" id="A0AAX3NBJ8"/>
<feature type="transmembrane region" description="Helical" evidence="1">
    <location>
        <begin position="6"/>
        <end position="25"/>
    </location>
</feature>
<dbReference type="EMBL" id="CP118627">
    <property type="protein sequence ID" value="WEA13740.1"/>
    <property type="molecule type" value="Genomic_DNA"/>
</dbReference>
<feature type="transmembrane region" description="Helical" evidence="1">
    <location>
        <begin position="61"/>
        <end position="84"/>
    </location>
</feature>
<evidence type="ECO:0000256" key="1">
    <source>
        <dbReference type="SAM" id="Phobius"/>
    </source>
</evidence>
<dbReference type="InterPro" id="IPR010540">
    <property type="entry name" value="CmpB_TMEM229"/>
</dbReference>
<evidence type="ECO:0008006" key="4">
    <source>
        <dbReference type="Google" id="ProtNLM"/>
    </source>
</evidence>
<accession>A0AAX3NBJ8</accession>
<dbReference type="Proteomes" id="UP001217324">
    <property type="component" value="Chromosome"/>
</dbReference>
<feature type="transmembrane region" description="Helical" evidence="1">
    <location>
        <begin position="37"/>
        <end position="55"/>
    </location>
</feature>
<proteinExistence type="predicted"/>
<keyword evidence="1" id="KW-1133">Transmembrane helix</keyword>
<evidence type="ECO:0000313" key="3">
    <source>
        <dbReference type="Proteomes" id="UP001217324"/>
    </source>
</evidence>